<evidence type="ECO:0000313" key="2">
    <source>
        <dbReference type="EMBL" id="KAJ7969037.1"/>
    </source>
</evidence>
<dbReference type="AlphaFoldDB" id="A0AAD7M350"/>
<feature type="domain" description="RNase H type-1" evidence="1">
    <location>
        <begin position="139"/>
        <end position="223"/>
    </location>
</feature>
<accession>A0AAD7M350</accession>
<dbReference type="InterPro" id="IPR002156">
    <property type="entry name" value="RNaseH_domain"/>
</dbReference>
<dbReference type="GO" id="GO:0004523">
    <property type="term" value="F:RNA-DNA hybrid ribonuclease activity"/>
    <property type="evidence" value="ECO:0007669"/>
    <property type="project" value="InterPro"/>
</dbReference>
<name>A0AAD7M350_QUISA</name>
<dbReference type="KEGG" id="qsa:O6P43_013052"/>
<evidence type="ECO:0000259" key="1">
    <source>
        <dbReference type="Pfam" id="PF13456"/>
    </source>
</evidence>
<dbReference type="Proteomes" id="UP001163823">
    <property type="component" value="Chromosome 5"/>
</dbReference>
<protein>
    <submittedName>
        <fullName evidence="2">Ribonuclease H-like domain containing protein</fullName>
    </submittedName>
</protein>
<gene>
    <name evidence="2" type="ORF">O6P43_013052</name>
</gene>
<evidence type="ECO:0000313" key="3">
    <source>
        <dbReference type="Proteomes" id="UP001163823"/>
    </source>
</evidence>
<comment type="caution">
    <text evidence="2">The sequence shown here is derived from an EMBL/GenBank/DDBJ whole genome shotgun (WGS) entry which is preliminary data.</text>
</comment>
<organism evidence="2 3">
    <name type="scientific">Quillaja saponaria</name>
    <name type="common">Soap bark tree</name>
    <dbReference type="NCBI Taxonomy" id="32244"/>
    <lineage>
        <taxon>Eukaryota</taxon>
        <taxon>Viridiplantae</taxon>
        <taxon>Streptophyta</taxon>
        <taxon>Embryophyta</taxon>
        <taxon>Tracheophyta</taxon>
        <taxon>Spermatophyta</taxon>
        <taxon>Magnoliopsida</taxon>
        <taxon>eudicotyledons</taxon>
        <taxon>Gunneridae</taxon>
        <taxon>Pentapetalae</taxon>
        <taxon>rosids</taxon>
        <taxon>fabids</taxon>
        <taxon>Fabales</taxon>
        <taxon>Quillajaceae</taxon>
        <taxon>Quillaja</taxon>
    </lineage>
</organism>
<sequence length="257" mass="28623">MAIKVPSASVTDRWIWCPSSNGCFNIKSAYHLIRSESQRDIGALTKSQWLFDCQFTQRLWFVSDWGIRIQQFKHLSPIQWLLFILDTRKVRAPLGIEASDLFLFASIILDRMWWLRNQVLHCGQFSVSDFVNNSGSWYAALAVNNSGCVSEAKITFGHSIDPLVAEANAAQLQSQLASKAGSDVGIIFEGDSQVVVDAINFRGKSCNWSIAPLVSDILFILLNVNQWSHGLPPSLALSLFPSVNSVFHFKVTEGLAS</sequence>
<dbReference type="GO" id="GO:0003676">
    <property type="term" value="F:nucleic acid binding"/>
    <property type="evidence" value="ECO:0007669"/>
    <property type="project" value="InterPro"/>
</dbReference>
<dbReference type="EMBL" id="JARAOO010000005">
    <property type="protein sequence ID" value="KAJ7969037.1"/>
    <property type="molecule type" value="Genomic_DNA"/>
</dbReference>
<dbReference type="Pfam" id="PF13456">
    <property type="entry name" value="RVT_3"/>
    <property type="match status" value="1"/>
</dbReference>
<proteinExistence type="predicted"/>
<keyword evidence="3" id="KW-1185">Reference proteome</keyword>
<reference evidence="2" key="1">
    <citation type="journal article" date="2023" name="Science">
        <title>Elucidation of the pathway for biosynthesis of saponin adjuvants from the soapbark tree.</title>
        <authorList>
            <person name="Reed J."/>
            <person name="Orme A."/>
            <person name="El-Demerdash A."/>
            <person name="Owen C."/>
            <person name="Martin L.B.B."/>
            <person name="Misra R.C."/>
            <person name="Kikuchi S."/>
            <person name="Rejzek M."/>
            <person name="Martin A.C."/>
            <person name="Harkess A."/>
            <person name="Leebens-Mack J."/>
            <person name="Louveau T."/>
            <person name="Stephenson M.J."/>
            <person name="Osbourn A."/>
        </authorList>
    </citation>
    <scope>NUCLEOTIDE SEQUENCE</scope>
    <source>
        <strain evidence="2">S10</strain>
    </source>
</reference>